<dbReference type="Gene3D" id="3.40.30.10">
    <property type="entry name" value="Glutaredoxin"/>
    <property type="match status" value="2"/>
</dbReference>
<dbReference type="CDD" id="cd02961">
    <property type="entry name" value="PDI_a_family"/>
    <property type="match status" value="1"/>
</dbReference>
<dbReference type="OrthoDB" id="427280at2759"/>
<evidence type="ECO:0000256" key="7">
    <source>
        <dbReference type="ARBA" id="ARBA00023284"/>
    </source>
</evidence>
<dbReference type="PANTHER" id="PTHR18929:SF132">
    <property type="entry name" value="PROTEIN DISULFIDE-ISOMERASE A3"/>
    <property type="match status" value="1"/>
</dbReference>
<keyword evidence="6" id="KW-0413">Isomerase</keyword>
<accession>A0A9P8CDX1</accession>
<dbReference type="AlphaFoldDB" id="A0A9P8CDX1"/>
<dbReference type="EC" id="5.3.4.1" evidence="4"/>
<dbReference type="EMBL" id="MU253998">
    <property type="protein sequence ID" value="KAG9243192.1"/>
    <property type="molecule type" value="Genomic_DNA"/>
</dbReference>
<evidence type="ECO:0000256" key="5">
    <source>
        <dbReference type="ARBA" id="ARBA00022824"/>
    </source>
</evidence>
<comment type="subcellular location">
    <subcellularLocation>
        <location evidence="2">Endoplasmic reticulum lumen</location>
    </subcellularLocation>
</comment>
<evidence type="ECO:0000313" key="8">
    <source>
        <dbReference type="EMBL" id="KAG9243192.1"/>
    </source>
</evidence>
<comment type="similarity">
    <text evidence="3">Belongs to the protein disulfide isomerase family.</text>
</comment>
<organism evidence="8 9">
    <name type="scientific">Calycina marina</name>
    <dbReference type="NCBI Taxonomy" id="1763456"/>
    <lineage>
        <taxon>Eukaryota</taxon>
        <taxon>Fungi</taxon>
        <taxon>Dikarya</taxon>
        <taxon>Ascomycota</taxon>
        <taxon>Pezizomycotina</taxon>
        <taxon>Leotiomycetes</taxon>
        <taxon>Helotiales</taxon>
        <taxon>Pezizellaceae</taxon>
        <taxon>Calycina</taxon>
    </lineage>
</organism>
<name>A0A9P8CDX1_9HELO</name>
<reference evidence="8" key="1">
    <citation type="journal article" date="2021" name="IMA Fungus">
        <title>Genomic characterization of three marine fungi, including Emericellopsis atlantica sp. nov. with signatures of a generalist lifestyle and marine biomass degradation.</title>
        <authorList>
            <person name="Hagestad O.C."/>
            <person name="Hou L."/>
            <person name="Andersen J.H."/>
            <person name="Hansen E.H."/>
            <person name="Altermark B."/>
            <person name="Li C."/>
            <person name="Kuhnert E."/>
            <person name="Cox R.J."/>
            <person name="Crous P.W."/>
            <person name="Spatafora J.W."/>
            <person name="Lail K."/>
            <person name="Amirebrahimi M."/>
            <person name="Lipzen A."/>
            <person name="Pangilinan J."/>
            <person name="Andreopoulos W."/>
            <person name="Hayes R.D."/>
            <person name="Ng V."/>
            <person name="Grigoriev I.V."/>
            <person name="Jackson S.A."/>
            <person name="Sutton T.D.S."/>
            <person name="Dobson A.D.W."/>
            <person name="Rama T."/>
        </authorList>
    </citation>
    <scope>NUCLEOTIDE SEQUENCE</scope>
    <source>
        <strain evidence="8">TRa3180A</strain>
    </source>
</reference>
<sequence length="310" mass="34493">MAEGGTRPLVASLEPEWLSATAETSKQLLSIDCTVSVEFCEEADIISYPTIRWMGRTEDKIEMSRYRGPRRAAAIVSFARRTMTKGLVYVQKDQLKSFKTSDDVVFLLNPGGADDRHLRKNYHILASRHTDRFTFGIADKALDKSEVVAPGTVVRYMTNEEPKLNTGEVTLSALERFVEAASAPAIGQVTRRNEMKYLKSGKSIVYIFATTDAERSAFKSSLRSLARQFEEYLSFVTVDAVEYADMAPGLGLKPGVFPALAVQNPRMGQMFPYQQGAKITEQAVNDFVMAIVQGQVRPMHHGQAPSHDEL</sequence>
<proteinExistence type="inferred from homology"/>
<protein>
    <recommendedName>
        <fullName evidence="4">protein disulfide-isomerase</fullName>
        <ecNumber evidence="4">5.3.4.1</ecNumber>
    </recommendedName>
</protein>
<dbReference type="GO" id="GO:0006457">
    <property type="term" value="P:protein folding"/>
    <property type="evidence" value="ECO:0007669"/>
    <property type="project" value="TreeGrafter"/>
</dbReference>
<keyword evidence="9" id="KW-1185">Reference proteome</keyword>
<keyword evidence="5" id="KW-0256">Endoplasmic reticulum</keyword>
<dbReference type="Pfam" id="PF13848">
    <property type="entry name" value="Thioredoxin_6"/>
    <property type="match status" value="1"/>
</dbReference>
<gene>
    <name evidence="8" type="ORF">BJ878DRAFT_535391</name>
</gene>
<dbReference type="CDD" id="cd02982">
    <property type="entry name" value="PDI_b'_family"/>
    <property type="match status" value="1"/>
</dbReference>
<comment type="caution">
    <text evidence="8">The sequence shown here is derived from an EMBL/GenBank/DDBJ whole genome shotgun (WGS) entry which is preliminary data.</text>
</comment>
<evidence type="ECO:0000256" key="6">
    <source>
        <dbReference type="ARBA" id="ARBA00023235"/>
    </source>
</evidence>
<dbReference type="GO" id="GO:0003756">
    <property type="term" value="F:protein disulfide isomerase activity"/>
    <property type="evidence" value="ECO:0007669"/>
    <property type="project" value="UniProtKB-EC"/>
</dbReference>
<evidence type="ECO:0000256" key="2">
    <source>
        <dbReference type="ARBA" id="ARBA00004319"/>
    </source>
</evidence>
<dbReference type="SUPFAM" id="SSF52833">
    <property type="entry name" value="Thioredoxin-like"/>
    <property type="match status" value="2"/>
</dbReference>
<dbReference type="GO" id="GO:0005788">
    <property type="term" value="C:endoplasmic reticulum lumen"/>
    <property type="evidence" value="ECO:0007669"/>
    <property type="project" value="UniProtKB-SubCell"/>
</dbReference>
<comment type="catalytic activity">
    <reaction evidence="1">
        <text>Catalyzes the rearrangement of -S-S- bonds in proteins.</text>
        <dbReference type="EC" id="5.3.4.1"/>
    </reaction>
</comment>
<evidence type="ECO:0000256" key="4">
    <source>
        <dbReference type="ARBA" id="ARBA00012723"/>
    </source>
</evidence>
<evidence type="ECO:0000313" key="9">
    <source>
        <dbReference type="Proteomes" id="UP000887226"/>
    </source>
</evidence>
<evidence type="ECO:0000256" key="3">
    <source>
        <dbReference type="ARBA" id="ARBA00006347"/>
    </source>
</evidence>
<dbReference type="GO" id="GO:0034976">
    <property type="term" value="P:response to endoplasmic reticulum stress"/>
    <property type="evidence" value="ECO:0007669"/>
    <property type="project" value="TreeGrafter"/>
</dbReference>
<dbReference type="PANTHER" id="PTHR18929">
    <property type="entry name" value="PROTEIN DISULFIDE ISOMERASE"/>
    <property type="match status" value="1"/>
</dbReference>
<evidence type="ECO:0000256" key="1">
    <source>
        <dbReference type="ARBA" id="ARBA00001182"/>
    </source>
</evidence>
<dbReference type="Proteomes" id="UP000887226">
    <property type="component" value="Unassembled WGS sequence"/>
</dbReference>
<keyword evidence="7" id="KW-0676">Redox-active center</keyword>
<dbReference type="InterPro" id="IPR036249">
    <property type="entry name" value="Thioredoxin-like_sf"/>
</dbReference>